<dbReference type="EMBL" id="JAPFQN010000003">
    <property type="protein sequence ID" value="MCX2743174.1"/>
    <property type="molecule type" value="Genomic_DNA"/>
</dbReference>
<keyword evidence="4" id="KW-1185">Reference proteome</keyword>
<dbReference type="Pfam" id="PF01833">
    <property type="entry name" value="TIG"/>
    <property type="match status" value="2"/>
</dbReference>
<keyword evidence="1" id="KW-0732">Signal</keyword>
<feature type="domain" description="IPT/TIG" evidence="2">
    <location>
        <begin position="135"/>
        <end position="212"/>
    </location>
</feature>
<name>A0ABT3RMY9_9BACT</name>
<protein>
    <submittedName>
        <fullName evidence="3">IPT/TIG domain-containing protein</fullName>
    </submittedName>
</protein>
<sequence length="854" mass="96711">MNSTIKYIFYFSIICFLISGCEEEQVTQRPYPRLNTLPVTEISDEGAKFNAEIIYRGDFEVINYGFVWAKAQNPTKELSDGVIYADNIQSSNFSAIINTTLEENVAYSVRAFIETNDYIVYGENKEFLSLGSGAPIITSIKPSTAIHGDTILIKGDGFSFVKTSNIVKIGDHKTNVIESSDTLLSVVVPYKPLDMVSDVSVSIVGNIAYSSQKLQLEEIKISEINPTSARSYDTISISGIFKYFPEFSDIMIGSKSCEIISLENDFMKVIVPPGITTDTVKLSVGKQIVTITDFKYLKPAISFMPTNGTWLDELTITGENFQTRENGNEILINFQTSYNGNPYVHQSDKCEIINQGKDFITFIIPEEIRYKSNKIILKDGGHSLDFDFEMNTILIESITPNEATFGDEIIIKGKNFHPTNNKIGLFKGNNYSGSNIISNSSDEIRFLFPNSAFTYDGLFNIQYAPNKMGPVIVIEDSLTLKSPEISDFNPKYVENYGGQITITGKGFSPDINNNIITFGNKQMTVISASQNQIIAEINTSFDDTRKSTNIIDKITVVSGGVTTTSEIMLEFDYKSSWTELKNVPDDAFASLGTQTSVDNQIIFTGGYLFNEPNPIKVYSYNTDSKEWSVLGNLPNNQPRERPFSEGGNNAFYFGFGNYLQDMYRFDLITNTWEEIPAKFETTGSYSQSHASYFDGNLNLLDNEYIYEYDPISKNWMTSDSLPYPTKHWEGGFIIEREAFKYNNQPYFVLFDLNNQSIIEAYLRFYKKINNEWIEDGYLHSEAEWGTFKGIIEYKNQLYIADRYNLYTLDLENYTVSPVSKPYLGGREIRFVVEGKDGIYFGMSNDTLWKYDPDK</sequence>
<dbReference type="PANTHER" id="PTHR46769:SF2">
    <property type="entry name" value="FIBROCYSTIN-L ISOFORM 2 PRECURSOR-RELATED"/>
    <property type="match status" value="1"/>
</dbReference>
<evidence type="ECO:0000259" key="2">
    <source>
        <dbReference type="Pfam" id="PF01833"/>
    </source>
</evidence>
<dbReference type="PANTHER" id="PTHR46769">
    <property type="entry name" value="POLYCYSTIC KIDNEY AND HEPATIC DISEASE 1 (AUTOSOMAL RECESSIVE)-LIKE 1"/>
    <property type="match status" value="1"/>
</dbReference>
<organism evidence="3 4">
    <name type="scientific">Mangrovivirga halotolerans</name>
    <dbReference type="NCBI Taxonomy" id="2993936"/>
    <lineage>
        <taxon>Bacteria</taxon>
        <taxon>Pseudomonadati</taxon>
        <taxon>Bacteroidota</taxon>
        <taxon>Cytophagia</taxon>
        <taxon>Cytophagales</taxon>
        <taxon>Mangrovivirgaceae</taxon>
        <taxon>Mangrovivirga</taxon>
    </lineage>
</organism>
<comment type="caution">
    <text evidence="3">The sequence shown here is derived from an EMBL/GenBank/DDBJ whole genome shotgun (WGS) entry which is preliminary data.</text>
</comment>
<evidence type="ECO:0000313" key="3">
    <source>
        <dbReference type="EMBL" id="MCX2743174.1"/>
    </source>
</evidence>
<dbReference type="Gene3D" id="2.60.40.10">
    <property type="entry name" value="Immunoglobulins"/>
    <property type="match status" value="5"/>
</dbReference>
<proteinExistence type="predicted"/>
<dbReference type="Gene3D" id="2.120.10.80">
    <property type="entry name" value="Kelch-type beta propeller"/>
    <property type="match status" value="1"/>
</dbReference>
<dbReference type="RefSeq" id="WP_266055549.1">
    <property type="nucleotide sequence ID" value="NZ_JAPFQN010000003.1"/>
</dbReference>
<reference evidence="3 4" key="1">
    <citation type="submission" date="2022-11" db="EMBL/GenBank/DDBJ databases">
        <title>The characterization of three novel Bacteroidetes species and genomic analysis of their roles in tidal elemental geochemical cycles.</title>
        <authorList>
            <person name="Ma K."/>
        </authorList>
    </citation>
    <scope>NUCLEOTIDE SEQUENCE [LARGE SCALE GENOMIC DNA]</scope>
    <source>
        <strain evidence="3 4">M17</strain>
    </source>
</reference>
<dbReference type="InterPro" id="IPR014756">
    <property type="entry name" value="Ig_E-set"/>
</dbReference>
<gene>
    <name evidence="3" type="ORF">OO013_04820</name>
</gene>
<evidence type="ECO:0000256" key="1">
    <source>
        <dbReference type="ARBA" id="ARBA00022729"/>
    </source>
</evidence>
<evidence type="ECO:0000313" key="4">
    <source>
        <dbReference type="Proteomes" id="UP001209885"/>
    </source>
</evidence>
<dbReference type="SUPFAM" id="SSF117281">
    <property type="entry name" value="Kelch motif"/>
    <property type="match status" value="1"/>
</dbReference>
<dbReference type="PROSITE" id="PS51257">
    <property type="entry name" value="PROKAR_LIPOPROTEIN"/>
    <property type="match status" value="1"/>
</dbReference>
<dbReference type="InterPro" id="IPR015915">
    <property type="entry name" value="Kelch-typ_b-propeller"/>
</dbReference>
<dbReference type="InterPro" id="IPR013783">
    <property type="entry name" value="Ig-like_fold"/>
</dbReference>
<accession>A0ABT3RMY9</accession>
<dbReference type="InterPro" id="IPR052387">
    <property type="entry name" value="Fibrocystin"/>
</dbReference>
<feature type="domain" description="IPT/TIG" evidence="2">
    <location>
        <begin position="483"/>
        <end position="541"/>
    </location>
</feature>
<dbReference type="Proteomes" id="UP001209885">
    <property type="component" value="Unassembled WGS sequence"/>
</dbReference>
<dbReference type="CDD" id="cd00603">
    <property type="entry name" value="IPT_PCSR"/>
    <property type="match status" value="2"/>
</dbReference>
<dbReference type="SUPFAM" id="SSF81296">
    <property type="entry name" value="E set domains"/>
    <property type="match status" value="3"/>
</dbReference>
<dbReference type="InterPro" id="IPR002909">
    <property type="entry name" value="IPT_dom"/>
</dbReference>